<evidence type="ECO:0000256" key="1">
    <source>
        <dbReference type="SAM" id="SignalP"/>
    </source>
</evidence>
<keyword evidence="1" id="KW-0732">Signal</keyword>
<feature type="chain" id="PRO_5003068224" evidence="1">
    <location>
        <begin position="21"/>
        <end position="58"/>
    </location>
</feature>
<proteinExistence type="evidence at transcript level"/>
<reference evidence="2" key="1">
    <citation type="submission" date="2010-04" db="EMBL/GenBank/DDBJ databases">
        <authorList>
            <person name="Reid K.E."/>
            <person name="Liao N."/>
            <person name="Chan S."/>
            <person name="Docking R."/>
            <person name="Taylor G."/>
            <person name="Moore R."/>
            <person name="Mayo M."/>
            <person name="Munro S."/>
            <person name="King J."/>
            <person name="Yanchuk A."/>
            <person name="Holt R."/>
            <person name="Jones S."/>
            <person name="Marra M."/>
            <person name="Ritland C.E."/>
            <person name="Ritland K."/>
            <person name="Bohlmann J."/>
        </authorList>
    </citation>
    <scope>NUCLEOTIDE SEQUENCE</scope>
    <source>
        <tissue evidence="2">Bud</tissue>
    </source>
</reference>
<organism evidence="2">
    <name type="scientific">Picea sitchensis</name>
    <name type="common">Sitka spruce</name>
    <name type="synonym">Pinus sitchensis</name>
    <dbReference type="NCBI Taxonomy" id="3332"/>
    <lineage>
        <taxon>Eukaryota</taxon>
        <taxon>Viridiplantae</taxon>
        <taxon>Streptophyta</taxon>
        <taxon>Embryophyta</taxon>
        <taxon>Tracheophyta</taxon>
        <taxon>Spermatophyta</taxon>
        <taxon>Pinopsida</taxon>
        <taxon>Pinidae</taxon>
        <taxon>Conifers I</taxon>
        <taxon>Pinales</taxon>
        <taxon>Pinaceae</taxon>
        <taxon>Picea</taxon>
    </lineage>
</organism>
<protein>
    <submittedName>
        <fullName evidence="2">Uncharacterized protein</fullName>
    </submittedName>
</protein>
<name>D5AD92_PICSI</name>
<feature type="signal peptide" evidence="1">
    <location>
        <begin position="1"/>
        <end position="20"/>
    </location>
</feature>
<accession>D5AD92</accession>
<dbReference type="AlphaFoldDB" id="D5AD92"/>
<dbReference type="EMBL" id="BT124246">
    <property type="protein sequence ID" value="ADE77511.1"/>
    <property type="molecule type" value="mRNA"/>
</dbReference>
<sequence>MIMIFFIVLIAESRLGFGLADILFQEIRYEGDACIKHDLSLQSMLWTSRTIRLANMLA</sequence>
<evidence type="ECO:0000313" key="2">
    <source>
        <dbReference type="EMBL" id="ADE77511.1"/>
    </source>
</evidence>